<sequence>MASFISATYSSYLSRSLNQATYSESLKMTSEDSLNFLPPSQVTASSTSSLISMLSAFITMFSSHSSLILVRYSNSLLYRLSSLQMPLFSSISSLRVRSGNLNVGSCTTFMQLDSAAIRPSPAAAGFVTTPEAPGVSCLRAASRLKLCSATTFSSSSMLDNFFKISLMSSDWEDAGCCSCCC</sequence>
<organism evidence="1">
    <name type="scientific">Culex pipiens</name>
    <name type="common">House mosquito</name>
    <dbReference type="NCBI Taxonomy" id="7175"/>
    <lineage>
        <taxon>Eukaryota</taxon>
        <taxon>Metazoa</taxon>
        <taxon>Ecdysozoa</taxon>
        <taxon>Arthropoda</taxon>
        <taxon>Hexapoda</taxon>
        <taxon>Insecta</taxon>
        <taxon>Pterygota</taxon>
        <taxon>Neoptera</taxon>
        <taxon>Endopterygota</taxon>
        <taxon>Diptera</taxon>
        <taxon>Nematocera</taxon>
        <taxon>Culicoidea</taxon>
        <taxon>Culicidae</taxon>
        <taxon>Culicinae</taxon>
        <taxon>Culicini</taxon>
        <taxon>Culex</taxon>
        <taxon>Culex</taxon>
    </lineage>
</organism>
<dbReference type="EMBL" id="HBUE01322971">
    <property type="protein sequence ID" value="CAG6589159.1"/>
    <property type="molecule type" value="Transcribed_RNA"/>
</dbReference>
<evidence type="ECO:0000313" key="1">
    <source>
        <dbReference type="EMBL" id="CAG6589159.1"/>
    </source>
</evidence>
<dbReference type="EMBL" id="HBUE01216420">
    <property type="protein sequence ID" value="CAG6537156.1"/>
    <property type="molecule type" value="Transcribed_RNA"/>
</dbReference>
<dbReference type="EMBL" id="HBUE01216417">
    <property type="protein sequence ID" value="CAG6537152.1"/>
    <property type="molecule type" value="Transcribed_RNA"/>
</dbReference>
<accession>A0A8D8KDV2</accession>
<reference evidence="1" key="1">
    <citation type="submission" date="2021-05" db="EMBL/GenBank/DDBJ databases">
        <authorList>
            <person name="Alioto T."/>
            <person name="Alioto T."/>
            <person name="Gomez Garrido J."/>
        </authorList>
    </citation>
    <scope>NUCLEOTIDE SEQUENCE</scope>
</reference>
<name>A0A8D8KDV2_CULPI</name>
<proteinExistence type="predicted"/>
<dbReference type="AlphaFoldDB" id="A0A8D8KDV2"/>
<dbReference type="EMBL" id="HBUE01322968">
    <property type="protein sequence ID" value="CAG6589155.1"/>
    <property type="molecule type" value="Transcribed_RNA"/>
</dbReference>
<protein>
    <submittedName>
        <fullName evidence="1">(northern house mosquito) hypothetical protein</fullName>
    </submittedName>
</protein>